<gene>
    <name evidence="1" type="ORF">SAMN05518682_1574</name>
</gene>
<dbReference type="RefSeq" id="WP_076404485.1">
    <property type="nucleotide sequence ID" value="NZ_FTMI01000002.1"/>
</dbReference>
<organism evidence="1 2">
    <name type="scientific">Cellulosimicrobium aquatile</name>
    <dbReference type="NCBI Taxonomy" id="1612203"/>
    <lineage>
        <taxon>Bacteria</taxon>
        <taxon>Bacillati</taxon>
        <taxon>Actinomycetota</taxon>
        <taxon>Actinomycetes</taxon>
        <taxon>Micrococcales</taxon>
        <taxon>Promicromonosporaceae</taxon>
        <taxon>Cellulosimicrobium</taxon>
    </lineage>
</organism>
<evidence type="ECO:0000313" key="2">
    <source>
        <dbReference type="Proteomes" id="UP000186235"/>
    </source>
</evidence>
<reference evidence="2" key="1">
    <citation type="submission" date="2017-01" db="EMBL/GenBank/DDBJ databases">
        <authorList>
            <person name="Varghese N."/>
            <person name="Submissions S."/>
        </authorList>
    </citation>
    <scope>NUCLEOTIDE SEQUENCE [LARGE SCALE GENOMIC DNA]</scope>
    <source>
        <strain evidence="2">3bp</strain>
    </source>
</reference>
<dbReference type="AlphaFoldDB" id="A0A1N6QI24"/>
<protein>
    <submittedName>
        <fullName evidence="1">Uncharacterized protein</fullName>
    </submittedName>
</protein>
<accession>A0A1N6QI24</accession>
<name>A0A1N6QI24_9MICO</name>
<sequence length="164" mass="17236">MTLVHTAFSARLAALRGAPSSAWPGGTVLAPHDVLVDGTSLAACARLRATPTVHVPASADPGRVGRLWEASPRCVVLAGVEDVVPRLGGHHRQVWLDADLDACGAVVEEARLVGRVSAAPLRRFTVHPAPGRAGGVARLPEDLRRGDVVAVPCPGVVHERELRR</sequence>
<dbReference type="GeneID" id="66336228"/>
<keyword evidence="2" id="KW-1185">Reference proteome</keyword>
<proteinExistence type="predicted"/>
<dbReference type="Proteomes" id="UP000186235">
    <property type="component" value="Unassembled WGS sequence"/>
</dbReference>
<evidence type="ECO:0000313" key="1">
    <source>
        <dbReference type="EMBL" id="SIQ16227.1"/>
    </source>
</evidence>
<dbReference type="EMBL" id="FTMI01000002">
    <property type="protein sequence ID" value="SIQ16227.1"/>
    <property type="molecule type" value="Genomic_DNA"/>
</dbReference>